<comment type="caution">
    <text evidence="9">The sequence shown here is derived from an EMBL/GenBank/DDBJ whole genome shotgun (WGS) entry which is preliminary data.</text>
</comment>
<dbReference type="Gene3D" id="1.10.10.60">
    <property type="entry name" value="Homeodomain-like"/>
    <property type="match status" value="1"/>
</dbReference>
<dbReference type="RefSeq" id="WP_202245225.1">
    <property type="nucleotide sequence ID" value="NZ_JAESIY010000008.1"/>
</dbReference>
<dbReference type="Gene3D" id="3.40.50.300">
    <property type="entry name" value="P-loop containing nucleotide triphosphate hydrolases"/>
    <property type="match status" value="1"/>
</dbReference>
<keyword evidence="5" id="KW-0804">Transcription</keyword>
<evidence type="ECO:0000256" key="4">
    <source>
        <dbReference type="ARBA" id="ARBA00023125"/>
    </source>
</evidence>
<dbReference type="GO" id="GO:0006355">
    <property type="term" value="P:regulation of DNA-templated transcription"/>
    <property type="evidence" value="ECO:0007669"/>
    <property type="project" value="InterPro"/>
</dbReference>
<dbReference type="PROSITE" id="PS00676">
    <property type="entry name" value="SIGMA54_INTERACT_2"/>
    <property type="match status" value="1"/>
</dbReference>
<feature type="domain" description="Sigma-54 factor interaction" evidence="7">
    <location>
        <begin position="159"/>
        <end position="388"/>
    </location>
</feature>
<dbReference type="Pfam" id="PF00158">
    <property type="entry name" value="Sigma54_activat"/>
    <property type="match status" value="1"/>
</dbReference>
<dbReference type="InterPro" id="IPR058031">
    <property type="entry name" value="AAA_lid_NorR"/>
</dbReference>
<sequence length="464" mass="52737">MAEKTNKTGRILIVDDNEDLLKAAKIFLKRHFEQVDLEKNPQAIPSLITNEDYDVILLDMNFTKDVSSGKEGYYWLEKILEIDPSAVVVLITAYGDVQMAVKAIKAGATDFVLKPWENEKLLATLYSAMKLRQTRQEVEDLKIKQKEINLQINSRYENIIGKSAAIRKVFETIDRVAGTDANVLILGENGTGKELIARALHNNSNRKDEVFINVDLGSVSETLFESELFGHKKGAFTDAKEDRAGRFEIANKGTLFLDEIGNLSLPLQAKILTAIQSRKVSRVGANKETNIDIRLVCATNMPLYDMVKENKFRQDLLYRINTIEIELPALRERIEDIPLLANHFLQQYAKKYEKPALKISDAAISRMQKHHWPGNIRELQHAIERAVIMSGSQVLQPEDFNFNAQPQTTMEGENVTLDQFKLEDVEKILIRKVLKKYNGNITQAASELGLTRSSLYRRLEKYGL</sequence>
<dbReference type="Pfam" id="PF25601">
    <property type="entry name" value="AAA_lid_14"/>
    <property type="match status" value="1"/>
</dbReference>
<evidence type="ECO:0000256" key="1">
    <source>
        <dbReference type="ARBA" id="ARBA00022741"/>
    </source>
</evidence>
<dbReference type="FunFam" id="3.40.50.300:FF:000006">
    <property type="entry name" value="DNA-binding transcriptional regulator NtrC"/>
    <property type="match status" value="1"/>
</dbReference>
<dbReference type="PANTHER" id="PTHR32071">
    <property type="entry name" value="TRANSCRIPTIONAL REGULATORY PROTEIN"/>
    <property type="match status" value="1"/>
</dbReference>
<protein>
    <submittedName>
        <fullName evidence="9">Sigma-54-dependent Fis family transcriptional regulator</fullName>
    </submittedName>
</protein>
<dbReference type="Gene3D" id="3.40.50.2300">
    <property type="match status" value="1"/>
</dbReference>
<dbReference type="GO" id="GO:0005524">
    <property type="term" value="F:ATP binding"/>
    <property type="evidence" value="ECO:0007669"/>
    <property type="project" value="UniProtKB-KW"/>
</dbReference>
<dbReference type="SUPFAM" id="SSF52172">
    <property type="entry name" value="CheY-like"/>
    <property type="match status" value="1"/>
</dbReference>
<name>A0A937K1K4_9BACT</name>
<dbReference type="GO" id="GO:0043565">
    <property type="term" value="F:sequence-specific DNA binding"/>
    <property type="evidence" value="ECO:0007669"/>
    <property type="project" value="InterPro"/>
</dbReference>
<dbReference type="AlphaFoldDB" id="A0A937K1K4"/>
<feature type="modified residue" description="4-aspartylphosphate" evidence="6">
    <location>
        <position position="59"/>
    </location>
</feature>
<dbReference type="PROSITE" id="PS50110">
    <property type="entry name" value="RESPONSE_REGULATORY"/>
    <property type="match status" value="1"/>
</dbReference>
<evidence type="ECO:0000256" key="3">
    <source>
        <dbReference type="ARBA" id="ARBA00023015"/>
    </source>
</evidence>
<keyword evidence="2" id="KW-0067">ATP-binding</keyword>
<organism evidence="9 10">
    <name type="scientific">Fulvivirga sediminis</name>
    <dbReference type="NCBI Taxonomy" id="2803949"/>
    <lineage>
        <taxon>Bacteria</taxon>
        <taxon>Pseudomonadati</taxon>
        <taxon>Bacteroidota</taxon>
        <taxon>Cytophagia</taxon>
        <taxon>Cytophagales</taxon>
        <taxon>Fulvivirgaceae</taxon>
        <taxon>Fulvivirga</taxon>
    </lineage>
</organism>
<dbReference type="SMART" id="SM00448">
    <property type="entry name" value="REC"/>
    <property type="match status" value="1"/>
</dbReference>
<keyword evidence="10" id="KW-1185">Reference proteome</keyword>
<gene>
    <name evidence="9" type="ORF">JL102_14885</name>
</gene>
<dbReference type="Gene3D" id="1.10.8.60">
    <property type="match status" value="1"/>
</dbReference>
<dbReference type="PRINTS" id="PR01590">
    <property type="entry name" value="HTHFIS"/>
</dbReference>
<reference evidence="9" key="1">
    <citation type="submission" date="2021-01" db="EMBL/GenBank/DDBJ databases">
        <title>Fulvivirga kasyanovii gen. nov., sp nov., a novel member of the phylum Bacteroidetes isolated from seawater in a mussel farm.</title>
        <authorList>
            <person name="Zhao L.-H."/>
            <person name="Wang Z.-J."/>
        </authorList>
    </citation>
    <scope>NUCLEOTIDE SEQUENCE</scope>
    <source>
        <strain evidence="9">2943</strain>
    </source>
</reference>
<evidence type="ECO:0000259" key="7">
    <source>
        <dbReference type="PROSITE" id="PS50045"/>
    </source>
</evidence>
<dbReference type="InterPro" id="IPR002197">
    <property type="entry name" value="HTH_Fis"/>
</dbReference>
<dbReference type="InterPro" id="IPR001789">
    <property type="entry name" value="Sig_transdc_resp-reg_receiver"/>
</dbReference>
<dbReference type="PROSITE" id="PS00688">
    <property type="entry name" value="SIGMA54_INTERACT_3"/>
    <property type="match status" value="1"/>
</dbReference>
<accession>A0A937K1K4</accession>
<dbReference type="Pfam" id="PF00072">
    <property type="entry name" value="Response_reg"/>
    <property type="match status" value="1"/>
</dbReference>
<evidence type="ECO:0000256" key="6">
    <source>
        <dbReference type="PROSITE-ProRule" id="PRU00169"/>
    </source>
</evidence>
<evidence type="ECO:0000256" key="5">
    <source>
        <dbReference type="ARBA" id="ARBA00023163"/>
    </source>
</evidence>
<dbReference type="SUPFAM" id="SSF46689">
    <property type="entry name" value="Homeodomain-like"/>
    <property type="match status" value="1"/>
</dbReference>
<keyword evidence="6" id="KW-0597">Phosphoprotein</keyword>
<dbReference type="Proteomes" id="UP000659388">
    <property type="component" value="Unassembled WGS sequence"/>
</dbReference>
<evidence type="ECO:0000256" key="2">
    <source>
        <dbReference type="ARBA" id="ARBA00022840"/>
    </source>
</evidence>
<dbReference type="Pfam" id="PF02954">
    <property type="entry name" value="HTH_8"/>
    <property type="match status" value="1"/>
</dbReference>
<dbReference type="InterPro" id="IPR009057">
    <property type="entry name" value="Homeodomain-like_sf"/>
</dbReference>
<keyword evidence="1" id="KW-0547">Nucleotide-binding</keyword>
<dbReference type="PROSITE" id="PS50045">
    <property type="entry name" value="SIGMA54_INTERACT_4"/>
    <property type="match status" value="1"/>
</dbReference>
<dbReference type="GO" id="GO:0000160">
    <property type="term" value="P:phosphorelay signal transduction system"/>
    <property type="evidence" value="ECO:0007669"/>
    <property type="project" value="InterPro"/>
</dbReference>
<evidence type="ECO:0000259" key="8">
    <source>
        <dbReference type="PROSITE" id="PS50110"/>
    </source>
</evidence>
<evidence type="ECO:0000313" key="9">
    <source>
        <dbReference type="EMBL" id="MBL3657430.1"/>
    </source>
</evidence>
<dbReference type="SMART" id="SM00382">
    <property type="entry name" value="AAA"/>
    <property type="match status" value="1"/>
</dbReference>
<dbReference type="InterPro" id="IPR025943">
    <property type="entry name" value="Sigma_54_int_dom_ATP-bd_2"/>
</dbReference>
<dbReference type="CDD" id="cd00009">
    <property type="entry name" value="AAA"/>
    <property type="match status" value="1"/>
</dbReference>
<dbReference type="InterPro" id="IPR027417">
    <property type="entry name" value="P-loop_NTPase"/>
</dbReference>
<proteinExistence type="predicted"/>
<dbReference type="SUPFAM" id="SSF52540">
    <property type="entry name" value="P-loop containing nucleoside triphosphate hydrolases"/>
    <property type="match status" value="1"/>
</dbReference>
<dbReference type="InterPro" id="IPR025944">
    <property type="entry name" value="Sigma_54_int_dom_CS"/>
</dbReference>
<keyword evidence="4" id="KW-0238">DNA-binding</keyword>
<keyword evidence="3" id="KW-0805">Transcription regulation</keyword>
<evidence type="ECO:0000313" key="10">
    <source>
        <dbReference type="Proteomes" id="UP000659388"/>
    </source>
</evidence>
<dbReference type="EMBL" id="JAESIY010000008">
    <property type="protein sequence ID" value="MBL3657430.1"/>
    <property type="molecule type" value="Genomic_DNA"/>
</dbReference>
<dbReference type="PANTHER" id="PTHR32071:SF113">
    <property type="entry name" value="ALGINATE BIOSYNTHESIS TRANSCRIPTIONAL REGULATORY PROTEIN ALGB"/>
    <property type="match status" value="1"/>
</dbReference>
<feature type="domain" description="Response regulatory" evidence="8">
    <location>
        <begin position="10"/>
        <end position="129"/>
    </location>
</feature>
<dbReference type="InterPro" id="IPR003593">
    <property type="entry name" value="AAA+_ATPase"/>
</dbReference>
<dbReference type="InterPro" id="IPR002078">
    <property type="entry name" value="Sigma_54_int"/>
</dbReference>
<dbReference type="InterPro" id="IPR011006">
    <property type="entry name" value="CheY-like_superfamily"/>
</dbReference>